<proteinExistence type="predicted"/>
<evidence type="ECO:0000313" key="1">
    <source>
        <dbReference type="EMBL" id="RKR84101.1"/>
    </source>
</evidence>
<evidence type="ECO:0000313" key="2">
    <source>
        <dbReference type="Proteomes" id="UP000268007"/>
    </source>
</evidence>
<accession>A0A495J5U8</accession>
<dbReference type="EMBL" id="RBKU01000001">
    <property type="protein sequence ID" value="RKR84101.1"/>
    <property type="molecule type" value="Genomic_DNA"/>
</dbReference>
<name>A0A495J5U8_9SPHI</name>
<dbReference type="RefSeq" id="WP_162847137.1">
    <property type="nucleotide sequence ID" value="NZ_RBKU01000001.1"/>
</dbReference>
<comment type="caution">
    <text evidence="1">The sequence shown here is derived from an EMBL/GenBank/DDBJ whole genome shotgun (WGS) entry which is preliminary data.</text>
</comment>
<dbReference type="Proteomes" id="UP000268007">
    <property type="component" value="Unassembled WGS sequence"/>
</dbReference>
<gene>
    <name evidence="1" type="ORF">BDD43_4328</name>
</gene>
<reference evidence="1 2" key="1">
    <citation type="submission" date="2018-10" db="EMBL/GenBank/DDBJ databases">
        <title>Genomic Encyclopedia of Archaeal and Bacterial Type Strains, Phase II (KMG-II): from individual species to whole genera.</title>
        <authorList>
            <person name="Goeker M."/>
        </authorList>
    </citation>
    <scope>NUCLEOTIDE SEQUENCE [LARGE SCALE GENOMIC DNA]</scope>
    <source>
        <strain evidence="1 2">DSM 18602</strain>
    </source>
</reference>
<protein>
    <submittedName>
        <fullName evidence="1">Uncharacterized protein</fullName>
    </submittedName>
</protein>
<dbReference type="AlphaFoldDB" id="A0A495J5U8"/>
<keyword evidence="2" id="KW-1185">Reference proteome</keyword>
<sequence>MEDRIFLLVKCTITTTHKHIRDAIQELQDDIILQLTDTENVQVLQTEIIKMNTKSSKN</sequence>
<organism evidence="1 2">
    <name type="scientific">Mucilaginibacter gracilis</name>
    <dbReference type="NCBI Taxonomy" id="423350"/>
    <lineage>
        <taxon>Bacteria</taxon>
        <taxon>Pseudomonadati</taxon>
        <taxon>Bacteroidota</taxon>
        <taxon>Sphingobacteriia</taxon>
        <taxon>Sphingobacteriales</taxon>
        <taxon>Sphingobacteriaceae</taxon>
        <taxon>Mucilaginibacter</taxon>
    </lineage>
</organism>